<feature type="compositionally biased region" description="Low complexity" evidence="6">
    <location>
        <begin position="151"/>
        <end position="162"/>
    </location>
</feature>
<evidence type="ECO:0000256" key="4">
    <source>
        <dbReference type="ARBA" id="ARBA00023163"/>
    </source>
</evidence>
<evidence type="ECO:0000256" key="2">
    <source>
        <dbReference type="ARBA" id="ARBA00005510"/>
    </source>
</evidence>
<feature type="region of interest" description="Disordered" evidence="6">
    <location>
        <begin position="25"/>
        <end position="60"/>
    </location>
</feature>
<evidence type="ECO:0000256" key="5">
    <source>
        <dbReference type="ARBA" id="ARBA00023242"/>
    </source>
</evidence>
<feature type="compositionally biased region" description="Acidic residues" evidence="6">
    <location>
        <begin position="517"/>
        <end position="532"/>
    </location>
</feature>
<dbReference type="PANTHER" id="PTHR46807">
    <property type="entry name" value="TRANSCRIPTION FACTOR PIF3"/>
    <property type="match status" value="1"/>
</dbReference>
<evidence type="ECO:0000259" key="7">
    <source>
        <dbReference type="PROSITE" id="PS50888"/>
    </source>
</evidence>
<dbReference type="GO" id="GO:0005634">
    <property type="term" value="C:nucleus"/>
    <property type="evidence" value="ECO:0007669"/>
    <property type="project" value="UniProtKB-SubCell"/>
</dbReference>
<gene>
    <name evidence="8" type="ORF">Taro_035097</name>
</gene>
<dbReference type="PROSITE" id="PS50888">
    <property type="entry name" value="BHLH"/>
    <property type="match status" value="1"/>
</dbReference>
<dbReference type="OrthoDB" id="690068at2759"/>
<feature type="compositionally biased region" description="Polar residues" evidence="6">
    <location>
        <begin position="260"/>
        <end position="273"/>
    </location>
</feature>
<comment type="subcellular location">
    <subcellularLocation>
        <location evidence="1">Nucleus</location>
    </subcellularLocation>
</comment>
<dbReference type="PANTHER" id="PTHR46807:SF1">
    <property type="entry name" value="TRANSCRIPTION FACTOR PIF3"/>
    <property type="match status" value="1"/>
</dbReference>
<accession>A0A843W5P1</accession>
<dbReference type="SUPFAM" id="SSF47459">
    <property type="entry name" value="HLH, helix-loop-helix DNA-binding domain"/>
    <property type="match status" value="1"/>
</dbReference>
<feature type="compositionally biased region" description="Polar residues" evidence="6">
    <location>
        <begin position="434"/>
        <end position="445"/>
    </location>
</feature>
<keyword evidence="4" id="KW-0804">Transcription</keyword>
<dbReference type="Gene3D" id="4.10.280.10">
    <property type="entry name" value="Helix-loop-helix DNA-binding domain"/>
    <property type="match status" value="1"/>
</dbReference>
<dbReference type="InterPro" id="IPR044273">
    <property type="entry name" value="PIF3-like"/>
</dbReference>
<sequence length="800" mass="84871">MPLSLSLCPRSAKVAPAVRAVARGSHAGARSGAPPSAPPRSGALHGGGGPDEGRPPGEYSTTCNQVVLPSVLCCAAESIAGGGGRSVRLQPVMPLSEFQSVTKGKHDPGQPKVPDFSSAQSSFVPEHDFVELLWENGHVVMQGQSNRPKRSSFPGSFPSLGGKSKEKEVKDAVAPKSGRYQHVLSTADALGSDFQATGPPGQAALGGQDDDLVPWLNCPLDDYCAEFLSEFSGVNPNSLVPTDRISGFGQAPRDSHGFENGNSSRAPTGSSEVSRMNNHHHHYHQLFQLPQQYHNFGSGTRPKEPDLMMGAADQGPRGGDLPASTKVVKQDLTPSKPMHLNNNCSSGTPVMNFSHFTRPVALVKANLLSVDRARGSEKATTAASNNPLESTVIESAGGFKNVSASHGHLDLVAAKAESNPPVQPSEEMVFAGQPKTTRQMEATKNSRNHKKADNPSNRKVVPDNTKCQDSNFKATAVHETENHREPALASSSVCSAIGGAGVAANDYRHRPKWTCPEGEESECPSEDHDDDSTDVRRAVAGQGMSKKRSRAAEVHNLSERRRRDRINEKMRALQELIPNCNKVDKASMLDEAIEYLKTLQMQVQFMSMGGGLCMPPMMLPPGVQGMRPPHMAPFSPMAVGMGMGMGLGFGMGVLDMSRPPLMPIPRMHGPQYPCVSMPAAAGLHGMPGSANLQMFGMPGQPLPMSMTHPPPFIPLTGMPASVNSVASSAAATEAAAPVQASADSAPPNSKDQQLCTLEQVAKTSADNAPAESSRQANRECFELPSIVPMDNQQPPNVGAV</sequence>
<dbReference type="Pfam" id="PF00010">
    <property type="entry name" value="HLH"/>
    <property type="match status" value="1"/>
</dbReference>
<organism evidence="8 9">
    <name type="scientific">Colocasia esculenta</name>
    <name type="common">Wild taro</name>
    <name type="synonym">Arum esculentum</name>
    <dbReference type="NCBI Taxonomy" id="4460"/>
    <lineage>
        <taxon>Eukaryota</taxon>
        <taxon>Viridiplantae</taxon>
        <taxon>Streptophyta</taxon>
        <taxon>Embryophyta</taxon>
        <taxon>Tracheophyta</taxon>
        <taxon>Spermatophyta</taxon>
        <taxon>Magnoliopsida</taxon>
        <taxon>Liliopsida</taxon>
        <taxon>Araceae</taxon>
        <taxon>Aroideae</taxon>
        <taxon>Colocasieae</taxon>
        <taxon>Colocasia</taxon>
    </lineage>
</organism>
<name>A0A843W5P1_COLES</name>
<proteinExistence type="inferred from homology"/>
<evidence type="ECO:0000256" key="3">
    <source>
        <dbReference type="ARBA" id="ARBA00023015"/>
    </source>
</evidence>
<evidence type="ECO:0000256" key="6">
    <source>
        <dbReference type="SAM" id="MobiDB-lite"/>
    </source>
</evidence>
<reference evidence="8" key="1">
    <citation type="submission" date="2017-07" db="EMBL/GenBank/DDBJ databases">
        <title>Taro Niue Genome Assembly and Annotation.</title>
        <authorList>
            <person name="Atibalentja N."/>
            <person name="Keating K."/>
            <person name="Fields C.J."/>
        </authorList>
    </citation>
    <scope>NUCLEOTIDE SEQUENCE</scope>
    <source>
        <strain evidence="8">Niue_2</strain>
        <tissue evidence="8">Leaf</tissue>
    </source>
</reference>
<evidence type="ECO:0000256" key="1">
    <source>
        <dbReference type="ARBA" id="ARBA00004123"/>
    </source>
</evidence>
<protein>
    <recommendedName>
        <fullName evidence="7">BHLH domain-containing protein</fullName>
    </recommendedName>
</protein>
<keyword evidence="5" id="KW-0539">Nucleus</keyword>
<keyword evidence="9" id="KW-1185">Reference proteome</keyword>
<evidence type="ECO:0000313" key="9">
    <source>
        <dbReference type="Proteomes" id="UP000652761"/>
    </source>
</evidence>
<feature type="region of interest" description="Disordered" evidence="6">
    <location>
        <begin position="434"/>
        <end position="470"/>
    </location>
</feature>
<dbReference type="Proteomes" id="UP000652761">
    <property type="component" value="Unassembled WGS sequence"/>
</dbReference>
<keyword evidence="3" id="KW-0805">Transcription regulation</keyword>
<dbReference type="AlphaFoldDB" id="A0A843W5P1"/>
<dbReference type="InterPro" id="IPR036638">
    <property type="entry name" value="HLH_DNA-bd_sf"/>
</dbReference>
<dbReference type="GO" id="GO:0003700">
    <property type="term" value="F:DNA-binding transcription factor activity"/>
    <property type="evidence" value="ECO:0007669"/>
    <property type="project" value="InterPro"/>
</dbReference>
<feature type="region of interest" description="Disordered" evidence="6">
    <location>
        <begin position="737"/>
        <end position="779"/>
    </location>
</feature>
<feature type="region of interest" description="Disordered" evidence="6">
    <location>
        <begin position="247"/>
        <end position="273"/>
    </location>
</feature>
<dbReference type="FunFam" id="4.10.280.10:FF:000004">
    <property type="entry name" value="Basic helix-loop-helix transcription factor"/>
    <property type="match status" value="1"/>
</dbReference>
<feature type="compositionally biased region" description="Low complexity" evidence="6">
    <location>
        <begin position="737"/>
        <end position="747"/>
    </location>
</feature>
<feature type="compositionally biased region" description="Low complexity" evidence="6">
    <location>
        <begin position="25"/>
        <end position="43"/>
    </location>
</feature>
<dbReference type="EMBL" id="NMUH01002838">
    <property type="protein sequence ID" value="MQM02328.1"/>
    <property type="molecule type" value="Genomic_DNA"/>
</dbReference>
<feature type="region of interest" description="Disordered" evidence="6">
    <location>
        <begin position="143"/>
        <end position="168"/>
    </location>
</feature>
<dbReference type="SMART" id="SM00353">
    <property type="entry name" value="HLH"/>
    <property type="match status" value="1"/>
</dbReference>
<feature type="domain" description="BHLH" evidence="7">
    <location>
        <begin position="550"/>
        <end position="599"/>
    </location>
</feature>
<dbReference type="InterPro" id="IPR047265">
    <property type="entry name" value="PIF1-like_bHLH"/>
</dbReference>
<dbReference type="InterPro" id="IPR011598">
    <property type="entry name" value="bHLH_dom"/>
</dbReference>
<comment type="caution">
    <text evidence="8">The sequence shown here is derived from an EMBL/GenBank/DDBJ whole genome shotgun (WGS) entry which is preliminary data.</text>
</comment>
<evidence type="ECO:0000313" key="8">
    <source>
        <dbReference type="EMBL" id="MQM02328.1"/>
    </source>
</evidence>
<feature type="region of interest" description="Disordered" evidence="6">
    <location>
        <begin position="513"/>
        <end position="533"/>
    </location>
</feature>
<dbReference type="CDD" id="cd11445">
    <property type="entry name" value="bHLH_AtPIF_like"/>
    <property type="match status" value="1"/>
</dbReference>
<feature type="compositionally biased region" description="Polar residues" evidence="6">
    <location>
        <begin position="749"/>
        <end position="775"/>
    </location>
</feature>
<comment type="similarity">
    <text evidence="2">Belongs to the bHLH protein family.</text>
</comment>
<dbReference type="GO" id="GO:0046983">
    <property type="term" value="F:protein dimerization activity"/>
    <property type="evidence" value="ECO:0007669"/>
    <property type="project" value="InterPro"/>
</dbReference>